<dbReference type="Proteomes" id="UP000037953">
    <property type="component" value="Unassembled WGS sequence"/>
</dbReference>
<name>A0A0N0ZU70_CHRID</name>
<proteinExistence type="predicted"/>
<dbReference type="EMBL" id="LJOD01000047">
    <property type="protein sequence ID" value="KPE48949.1"/>
    <property type="molecule type" value="Genomic_DNA"/>
</dbReference>
<dbReference type="AlphaFoldDB" id="A0A0N0ZU70"/>
<gene>
    <name evidence="1" type="ORF">AOB46_22635</name>
</gene>
<organism evidence="1 2">
    <name type="scientific">Chryseobacterium indologenes</name>
    <name type="common">Flavobacterium indologenes</name>
    <dbReference type="NCBI Taxonomy" id="253"/>
    <lineage>
        <taxon>Bacteria</taxon>
        <taxon>Pseudomonadati</taxon>
        <taxon>Bacteroidota</taxon>
        <taxon>Flavobacteriia</taxon>
        <taxon>Flavobacteriales</taxon>
        <taxon>Weeksellaceae</taxon>
        <taxon>Chryseobacterium group</taxon>
        <taxon>Chryseobacterium</taxon>
    </lineage>
</organism>
<reference evidence="1 2" key="1">
    <citation type="journal article" date="2015" name="Genom Data">
        <title>Draft genome sequence of a multidrug-resistant Chryseobacterium indologenes isolate from Malaysia.</title>
        <authorList>
            <person name="Yu C.Y."/>
            <person name="Ang G.Y."/>
            <person name="Cheng H.J."/>
            <person name="Cheong Y.M."/>
            <person name="Yin W.F."/>
            <person name="Chan K.G."/>
        </authorList>
    </citation>
    <scope>NUCLEOTIDE SEQUENCE [LARGE SCALE GENOMIC DNA]</scope>
    <source>
        <strain evidence="1 2">CI_885</strain>
    </source>
</reference>
<dbReference type="PATRIC" id="fig|253.9.peg.3584"/>
<reference evidence="2" key="2">
    <citation type="submission" date="2015-09" db="EMBL/GenBank/DDBJ databases">
        <title>Draft genome sequence of a multidrug-resistant Chryseobacterium indologenes isolate from Malaysia.</title>
        <authorList>
            <person name="Yu C.Y."/>
            <person name="Ang G.Y."/>
            <person name="Chan K.-G."/>
        </authorList>
    </citation>
    <scope>NUCLEOTIDE SEQUENCE [LARGE SCALE GENOMIC DNA]</scope>
    <source>
        <strain evidence="2">CI_885</strain>
    </source>
</reference>
<protein>
    <submittedName>
        <fullName evidence="1">Uncharacterized protein</fullName>
    </submittedName>
</protein>
<comment type="caution">
    <text evidence="1">The sequence shown here is derived from an EMBL/GenBank/DDBJ whole genome shotgun (WGS) entry which is preliminary data.</text>
</comment>
<evidence type="ECO:0000313" key="2">
    <source>
        <dbReference type="Proteomes" id="UP000037953"/>
    </source>
</evidence>
<sequence>MSRPGKTTYSQFSSNGMSAWANYESLPFGEASRLYSWIDRGGSGYYQTIRLSSMVLEDVQIGDLQHFRVRKYIWRNKSYDTWLIAKALSTQRKRK</sequence>
<evidence type="ECO:0000313" key="1">
    <source>
        <dbReference type="EMBL" id="KPE48949.1"/>
    </source>
</evidence>
<accession>A0A0N0ZU70</accession>